<dbReference type="Proteomes" id="UP000229897">
    <property type="component" value="Chromosome"/>
</dbReference>
<proteinExistence type="predicted"/>
<evidence type="ECO:0000313" key="1">
    <source>
        <dbReference type="EMBL" id="ATQ77015.1"/>
    </source>
</evidence>
<name>A0A2D2DPV4_9BURK</name>
<protein>
    <submittedName>
        <fullName evidence="1">SMI1/KNR4 family protein</fullName>
    </submittedName>
</protein>
<dbReference type="AlphaFoldDB" id="A0A2D2DPV4"/>
<gene>
    <name evidence="1" type="ORF">CR152_22735</name>
</gene>
<reference evidence="1" key="1">
    <citation type="submission" date="2017-10" db="EMBL/GenBank/DDBJ databases">
        <title>Massilia psychrophilum sp. nov., a novel purple-pigmented bacterium isolated from Tianshan glacier, Xinjiang Municipality, China.</title>
        <authorList>
            <person name="Wang H."/>
        </authorList>
    </citation>
    <scope>NUCLEOTIDE SEQUENCE [LARGE SCALE GENOMIC DNA]</scope>
    <source>
        <strain evidence="1">B2</strain>
    </source>
</reference>
<dbReference type="SUPFAM" id="SSF160631">
    <property type="entry name" value="SMI1/KNR4-like"/>
    <property type="match status" value="1"/>
</dbReference>
<dbReference type="EMBL" id="CP024608">
    <property type="protein sequence ID" value="ATQ77015.1"/>
    <property type="molecule type" value="Genomic_DNA"/>
</dbReference>
<evidence type="ECO:0000313" key="2">
    <source>
        <dbReference type="Proteomes" id="UP000229897"/>
    </source>
</evidence>
<dbReference type="InterPro" id="IPR037883">
    <property type="entry name" value="Knr4/Smi1-like_sf"/>
</dbReference>
<dbReference type="OrthoDB" id="9000310at2"/>
<dbReference type="KEGG" id="mass:CR152_22735"/>
<accession>A0A2D2DPV4</accession>
<organism evidence="1 2">
    <name type="scientific">Massilia violaceinigra</name>
    <dbReference type="NCBI Taxonomy" id="2045208"/>
    <lineage>
        <taxon>Bacteria</taxon>
        <taxon>Pseudomonadati</taxon>
        <taxon>Pseudomonadota</taxon>
        <taxon>Betaproteobacteria</taxon>
        <taxon>Burkholderiales</taxon>
        <taxon>Oxalobacteraceae</taxon>
        <taxon>Telluria group</taxon>
        <taxon>Massilia</taxon>
    </lineage>
</organism>
<sequence>MIMNISKQMMWDALPRFIRASVLAETAAELPSGLAVPPQWVAILQAQQASGRLEASAGWRDFSAQLPNVAAFFNKQARPLLLLADVDRAVSLLYPFTAGGELYAYRGHPPLPAAPEQFRALWPRIPQQFRDFYTMVHNGWTFLSANSMGPLPVGDWAYLSDDRFDIDDEMAAGMPVDIGKVLTVFHNGGGDYLCLDFSAPDGIATGLIWWHDDPGHPEVVNFWAALDAWIGVFFEDVDSVQAGVPA</sequence>
<keyword evidence="2" id="KW-1185">Reference proteome</keyword>